<dbReference type="SUPFAM" id="SSF52833">
    <property type="entry name" value="Thioredoxin-like"/>
    <property type="match status" value="1"/>
</dbReference>
<dbReference type="RefSeq" id="XP_064658569.1">
    <property type="nucleotide sequence ID" value="XM_064803654.1"/>
</dbReference>
<dbReference type="PANTHER" id="PTHR44051">
    <property type="entry name" value="GLUTATHIONE S-TRANSFERASE-RELATED"/>
    <property type="match status" value="1"/>
</dbReference>
<dbReference type="Gene3D" id="3.40.30.10">
    <property type="entry name" value="Glutaredoxin"/>
    <property type="match status" value="1"/>
</dbReference>
<dbReference type="InterPro" id="IPR004045">
    <property type="entry name" value="Glutathione_S-Trfase_N"/>
</dbReference>
<dbReference type="Proteomes" id="UP001337655">
    <property type="component" value="Unassembled WGS sequence"/>
</dbReference>
<dbReference type="InterPro" id="IPR040079">
    <property type="entry name" value="Glutathione_S-Trfase"/>
</dbReference>
<dbReference type="CDD" id="cd03048">
    <property type="entry name" value="GST_N_Ure2p_like"/>
    <property type="match status" value="1"/>
</dbReference>
<dbReference type="InterPro" id="IPR036282">
    <property type="entry name" value="Glutathione-S-Trfase_C_sf"/>
</dbReference>
<dbReference type="SFLD" id="SFLDG00358">
    <property type="entry name" value="Main_(cytGST)"/>
    <property type="match status" value="1"/>
</dbReference>
<name>A0AAV9P7T3_9PEZI</name>
<proteinExistence type="inferred from homology"/>
<keyword evidence="4" id="KW-0808">Transferase</keyword>
<dbReference type="Pfam" id="PF13409">
    <property type="entry name" value="GST_N_2"/>
    <property type="match status" value="1"/>
</dbReference>
<evidence type="ECO:0000259" key="2">
    <source>
        <dbReference type="PROSITE" id="PS50404"/>
    </source>
</evidence>
<dbReference type="PROSITE" id="PS50405">
    <property type="entry name" value="GST_CTER"/>
    <property type="match status" value="1"/>
</dbReference>
<accession>A0AAV9P7T3</accession>
<evidence type="ECO:0000313" key="4">
    <source>
        <dbReference type="EMBL" id="KAK5169103.1"/>
    </source>
</evidence>
<feature type="domain" description="GST C-terminal" evidence="3">
    <location>
        <begin position="97"/>
        <end position="228"/>
    </location>
</feature>
<evidence type="ECO:0000256" key="1">
    <source>
        <dbReference type="ARBA" id="ARBA00007409"/>
    </source>
</evidence>
<evidence type="ECO:0000313" key="5">
    <source>
        <dbReference type="Proteomes" id="UP001337655"/>
    </source>
</evidence>
<dbReference type="InterPro" id="IPR036249">
    <property type="entry name" value="Thioredoxin-like_sf"/>
</dbReference>
<dbReference type="EC" id="2.5.1.18" evidence="4"/>
<dbReference type="InterPro" id="IPR004046">
    <property type="entry name" value="GST_C"/>
</dbReference>
<dbReference type="PANTHER" id="PTHR44051:SF8">
    <property type="entry name" value="GLUTATHIONE S-TRANSFERASE GSTA"/>
    <property type="match status" value="1"/>
</dbReference>
<dbReference type="InterPro" id="IPR010987">
    <property type="entry name" value="Glutathione-S-Trfase_C-like"/>
</dbReference>
<dbReference type="AlphaFoldDB" id="A0AAV9P7T3"/>
<dbReference type="PROSITE" id="PS50404">
    <property type="entry name" value="GST_NTER"/>
    <property type="match status" value="1"/>
</dbReference>
<dbReference type="SUPFAM" id="SSF47616">
    <property type="entry name" value="GST C-terminal domain-like"/>
    <property type="match status" value="1"/>
</dbReference>
<gene>
    <name evidence="4" type="primary">GST2_1</name>
    <name evidence="4" type="ORF">LTR77_006412</name>
</gene>
<dbReference type="GeneID" id="89927752"/>
<keyword evidence="5" id="KW-1185">Reference proteome</keyword>
<comment type="caution">
    <text evidence="4">The sequence shown here is derived from an EMBL/GenBank/DDBJ whole genome shotgun (WGS) entry which is preliminary data.</text>
</comment>
<dbReference type="SFLD" id="SFLDG01151">
    <property type="entry name" value="Main.2:_Nu-like"/>
    <property type="match status" value="1"/>
</dbReference>
<feature type="domain" description="GST N-terminal" evidence="2">
    <location>
        <begin position="5"/>
        <end position="90"/>
    </location>
</feature>
<dbReference type="Pfam" id="PF00043">
    <property type="entry name" value="GST_C"/>
    <property type="match status" value="1"/>
</dbReference>
<organism evidence="4 5">
    <name type="scientific">Saxophila tyrrhenica</name>
    <dbReference type="NCBI Taxonomy" id="1690608"/>
    <lineage>
        <taxon>Eukaryota</taxon>
        <taxon>Fungi</taxon>
        <taxon>Dikarya</taxon>
        <taxon>Ascomycota</taxon>
        <taxon>Pezizomycotina</taxon>
        <taxon>Dothideomycetes</taxon>
        <taxon>Dothideomycetidae</taxon>
        <taxon>Mycosphaerellales</taxon>
        <taxon>Extremaceae</taxon>
        <taxon>Saxophila</taxon>
    </lineage>
</organism>
<comment type="similarity">
    <text evidence="1">Belongs to the GST superfamily.</text>
</comment>
<dbReference type="EMBL" id="JAVRRT010000009">
    <property type="protein sequence ID" value="KAK5169103.1"/>
    <property type="molecule type" value="Genomic_DNA"/>
</dbReference>
<protein>
    <submittedName>
        <fullName evidence="4">Glutathione S-transferase 2</fullName>
        <ecNumber evidence="4">2.5.1.18</ecNumber>
    </submittedName>
</protein>
<dbReference type="Gene3D" id="1.20.1050.10">
    <property type="match status" value="1"/>
</dbReference>
<reference evidence="4 5" key="1">
    <citation type="submission" date="2023-08" db="EMBL/GenBank/DDBJ databases">
        <title>Black Yeasts Isolated from many extreme environments.</title>
        <authorList>
            <person name="Coleine C."/>
            <person name="Stajich J.E."/>
            <person name="Selbmann L."/>
        </authorList>
    </citation>
    <scope>NUCLEOTIDE SEQUENCE [LARGE SCALE GENOMIC DNA]</scope>
    <source>
        <strain evidence="4 5">CCFEE 5935</strain>
    </source>
</reference>
<evidence type="ECO:0000259" key="3">
    <source>
        <dbReference type="PROSITE" id="PS50405"/>
    </source>
</evidence>
<dbReference type="SFLD" id="SFLDS00019">
    <property type="entry name" value="Glutathione_Transferase_(cytos"/>
    <property type="match status" value="1"/>
</dbReference>
<sequence>MAPQQTDIDLYTSGTPNGQKISCTLEELGLKYTVHNVEISKNIQKEPWFLEINPNGRIPAIVDKTSGKPKRVFEGAAIQLYLCEKYDKDHAISFPYDSDEYWGMVEWLVWMQSGIGPMQGQANHFYRYAPTKIDYAINRYQTETKRLYTVLNDRLAAQQSAKQGLWLVGGKYTIADLCCFAWVNWAEWAGIETKPFPQLQKWLEVIQQRAAVGRGVDVPEKFEMKEKMKTKEGEEEYARYHSRWVMQGMKEEGEKHQ</sequence>
<dbReference type="GO" id="GO:0004364">
    <property type="term" value="F:glutathione transferase activity"/>
    <property type="evidence" value="ECO:0007669"/>
    <property type="project" value="UniProtKB-EC"/>
</dbReference>